<name>A0A7C9RKY2_9BRAD</name>
<dbReference type="PANTHER" id="PTHR46796">
    <property type="entry name" value="HTH-TYPE TRANSCRIPTIONAL ACTIVATOR RHAS-RELATED"/>
    <property type="match status" value="1"/>
</dbReference>
<dbReference type="Gene3D" id="1.10.10.60">
    <property type="entry name" value="Homeodomain-like"/>
    <property type="match status" value="2"/>
</dbReference>
<dbReference type="PANTHER" id="PTHR46796:SF6">
    <property type="entry name" value="ARAC SUBFAMILY"/>
    <property type="match status" value="1"/>
</dbReference>
<dbReference type="PRINTS" id="PR00032">
    <property type="entry name" value="HTHARAC"/>
</dbReference>
<dbReference type="AlphaFoldDB" id="A0A7C9RKY2"/>
<dbReference type="SMART" id="SM00342">
    <property type="entry name" value="HTH_ARAC"/>
    <property type="match status" value="1"/>
</dbReference>
<dbReference type="InterPro" id="IPR020449">
    <property type="entry name" value="Tscrpt_reg_AraC-type_HTH"/>
</dbReference>
<keyword evidence="1" id="KW-0805">Transcription regulation</keyword>
<reference evidence="5" key="1">
    <citation type="submission" date="2020-02" db="EMBL/GenBank/DDBJ databases">
        <title>Draft genome sequence of Candidatus Afipia apatlaquensis IBT-C3, a potential strain for decolorization of textile dyes.</title>
        <authorList>
            <person name="Sanchez-Reyes A."/>
            <person name="Breton-Deval L."/>
            <person name="Mangelson H."/>
            <person name="Sanchez-Flores A."/>
        </authorList>
    </citation>
    <scope>NUCLEOTIDE SEQUENCE [LARGE SCALE GENOMIC DNA]</scope>
    <source>
        <strain evidence="5">IBT-C3</strain>
    </source>
</reference>
<organism evidence="5 6">
    <name type="scientific">Candidatus Afipia apatlaquensis</name>
    <dbReference type="NCBI Taxonomy" id="2712852"/>
    <lineage>
        <taxon>Bacteria</taxon>
        <taxon>Pseudomonadati</taxon>
        <taxon>Pseudomonadota</taxon>
        <taxon>Alphaproteobacteria</taxon>
        <taxon>Hyphomicrobiales</taxon>
        <taxon>Nitrobacteraceae</taxon>
        <taxon>Afipia</taxon>
    </lineage>
</organism>
<dbReference type="GO" id="GO:0003700">
    <property type="term" value="F:DNA-binding transcription factor activity"/>
    <property type="evidence" value="ECO:0007669"/>
    <property type="project" value="InterPro"/>
</dbReference>
<dbReference type="GO" id="GO:0043565">
    <property type="term" value="F:sequence-specific DNA binding"/>
    <property type="evidence" value="ECO:0007669"/>
    <property type="project" value="InterPro"/>
</dbReference>
<dbReference type="InterPro" id="IPR018062">
    <property type="entry name" value="HTH_AraC-typ_CS"/>
</dbReference>
<dbReference type="PROSITE" id="PS01124">
    <property type="entry name" value="HTH_ARAC_FAMILY_2"/>
    <property type="match status" value="1"/>
</dbReference>
<keyword evidence="6" id="KW-1185">Reference proteome</keyword>
<evidence type="ECO:0000313" key="6">
    <source>
        <dbReference type="Proteomes" id="UP000480266"/>
    </source>
</evidence>
<keyword evidence="2" id="KW-0238">DNA-binding</keyword>
<dbReference type="Pfam" id="PF12833">
    <property type="entry name" value="HTH_18"/>
    <property type="match status" value="1"/>
</dbReference>
<evidence type="ECO:0000259" key="4">
    <source>
        <dbReference type="PROSITE" id="PS01124"/>
    </source>
</evidence>
<sequence>MGNVGENYVRLVGGDLVSSVITDTPSMRIEVLRRETVGRMHWHFRQPELSLFWFGKGAERLRATIDGRPVERWFPGKSKLAIFPAAIEIEGEWNVGPTLDYTVVFLNPSFVGERLQHAITNPTVAFEHDGLTRGLAELCREAASPDNVFNLMAEGWSIQALAHISRVSERSQQASSELRGGLPGRSLRRLEEYVRENLTQPICLAELSQIAGLSKRHFLRAFQESVGATPYNYVLSRRIDEAKRRLSDTEDSIVDVALATGFSHAQHFSTSFKKATGVTPSAFRQRCLS</sequence>
<dbReference type="InterPro" id="IPR018060">
    <property type="entry name" value="HTH_AraC"/>
</dbReference>
<evidence type="ECO:0000256" key="2">
    <source>
        <dbReference type="ARBA" id="ARBA00023125"/>
    </source>
</evidence>
<dbReference type="Proteomes" id="UP000480266">
    <property type="component" value="Unassembled WGS sequence"/>
</dbReference>
<comment type="caution">
    <text evidence="5">The sequence shown here is derived from an EMBL/GenBank/DDBJ whole genome shotgun (WGS) entry which is preliminary data.</text>
</comment>
<accession>A0A7C9RKY2</accession>
<dbReference type="InterPro" id="IPR050204">
    <property type="entry name" value="AraC_XylS_family_regulators"/>
</dbReference>
<proteinExistence type="predicted"/>
<dbReference type="InterPro" id="IPR009057">
    <property type="entry name" value="Homeodomain-like_sf"/>
</dbReference>
<feature type="domain" description="HTH araC/xylS-type" evidence="4">
    <location>
        <begin position="188"/>
        <end position="286"/>
    </location>
</feature>
<evidence type="ECO:0000256" key="1">
    <source>
        <dbReference type="ARBA" id="ARBA00023015"/>
    </source>
</evidence>
<gene>
    <name evidence="5" type="ORF">G4V63_19545</name>
</gene>
<evidence type="ECO:0000313" key="5">
    <source>
        <dbReference type="EMBL" id="NGX97316.1"/>
    </source>
</evidence>
<dbReference type="EMBL" id="JAAMRR010000995">
    <property type="protein sequence ID" value="NGX97316.1"/>
    <property type="molecule type" value="Genomic_DNA"/>
</dbReference>
<dbReference type="SUPFAM" id="SSF46689">
    <property type="entry name" value="Homeodomain-like"/>
    <property type="match status" value="2"/>
</dbReference>
<evidence type="ECO:0000256" key="3">
    <source>
        <dbReference type="ARBA" id="ARBA00023163"/>
    </source>
</evidence>
<keyword evidence="3" id="KW-0804">Transcription</keyword>
<protein>
    <submittedName>
        <fullName evidence="5">Helix-turn-helix transcriptional regulator</fullName>
    </submittedName>
</protein>
<dbReference type="PROSITE" id="PS00041">
    <property type="entry name" value="HTH_ARAC_FAMILY_1"/>
    <property type="match status" value="1"/>
</dbReference>